<dbReference type="Proteomes" id="UP000012488">
    <property type="component" value="Chromosome"/>
</dbReference>
<evidence type="ECO:0000313" key="1">
    <source>
        <dbReference type="EMBL" id="QGY06231.1"/>
    </source>
</evidence>
<sequence length="68" mass="7248">MPGPGSRAYRAFVLDEGGAIRSAIVLQAEIDDHARAIAATITNAFGADLWERARFLGSDPPRSSCLAF</sequence>
<evidence type="ECO:0000313" key="2">
    <source>
        <dbReference type="Proteomes" id="UP000012488"/>
    </source>
</evidence>
<organism evidence="1 2">
    <name type="scientific">Methylobacterium mesophilicum SR1.6/6</name>
    <dbReference type="NCBI Taxonomy" id="908290"/>
    <lineage>
        <taxon>Bacteria</taxon>
        <taxon>Pseudomonadati</taxon>
        <taxon>Pseudomonadota</taxon>
        <taxon>Alphaproteobacteria</taxon>
        <taxon>Hyphomicrobiales</taxon>
        <taxon>Methylobacteriaceae</taxon>
        <taxon>Methylobacterium</taxon>
    </lineage>
</organism>
<dbReference type="AlphaFoldDB" id="A0A6B9FUH6"/>
<name>A0A6B9FUH6_9HYPH</name>
<gene>
    <name evidence="1" type="ORF">MMSR116_17675</name>
</gene>
<protein>
    <submittedName>
        <fullName evidence="1">Uncharacterized protein</fullName>
    </submittedName>
</protein>
<dbReference type="KEGG" id="mmes:MMSR116_17675"/>
<proteinExistence type="predicted"/>
<reference evidence="1 2" key="1">
    <citation type="journal article" date="2012" name="Genet. Mol. Biol.">
        <title>Analysis of 16S rRNA and mxaF genes revealing insights into Methylobacterium niche-specific plant association.</title>
        <authorList>
            <person name="Dourado M.N."/>
            <person name="Andreote F.D."/>
            <person name="Dini-Andreote F."/>
            <person name="Conti R."/>
            <person name="Araujo J.M."/>
            <person name="Araujo W.L."/>
        </authorList>
    </citation>
    <scope>NUCLEOTIDE SEQUENCE [LARGE SCALE GENOMIC DNA]</scope>
    <source>
        <strain evidence="1 2">SR1.6/6</strain>
    </source>
</reference>
<reference evidence="1 2" key="2">
    <citation type="journal article" date="2013" name="Genome Announc.">
        <title>Draft Genome Sequence of Methylobacterium mesophilicum Strain SR1.6/6, Isolated from Citrus sinensis.</title>
        <authorList>
            <person name="Marinho Almeida D."/>
            <person name="Dini-Andreote F."/>
            <person name="Camargo Neves A.A."/>
            <person name="Juca Ramos R.T."/>
            <person name="Andreote F.D."/>
            <person name="Carneiro A.R."/>
            <person name="Oliveira de Souza Lima A."/>
            <person name="Caracciolo Gomes de Sa P.H."/>
            <person name="Ribeiro Barbosa M.S."/>
            <person name="Araujo W.L."/>
            <person name="Silva A."/>
        </authorList>
    </citation>
    <scope>NUCLEOTIDE SEQUENCE [LARGE SCALE GENOMIC DNA]</scope>
    <source>
        <strain evidence="1 2">SR1.6/6</strain>
    </source>
</reference>
<accession>A0A6B9FUH6</accession>
<dbReference type="EMBL" id="CP043538">
    <property type="protein sequence ID" value="QGY06231.1"/>
    <property type="molecule type" value="Genomic_DNA"/>
</dbReference>